<gene>
    <name evidence="14" type="ORF">H4C75_06195</name>
</gene>
<evidence type="ECO:0000256" key="11">
    <source>
        <dbReference type="ARBA" id="ARBA00048629"/>
    </source>
</evidence>
<dbReference type="InterPro" id="IPR023343">
    <property type="entry name" value="Penicillin_amidase_dom1"/>
</dbReference>
<dbReference type="Gene3D" id="3.60.20.10">
    <property type="entry name" value="Glutamine Phosphoribosylpyrophosphate, subunit 1, domain 1"/>
    <property type="match status" value="1"/>
</dbReference>
<dbReference type="GO" id="GO:0017000">
    <property type="term" value="P:antibiotic biosynthetic process"/>
    <property type="evidence" value="ECO:0007669"/>
    <property type="project" value="InterPro"/>
</dbReference>
<evidence type="ECO:0000256" key="5">
    <source>
        <dbReference type="ARBA" id="ARBA00022764"/>
    </source>
</evidence>
<dbReference type="PANTHER" id="PTHR34218">
    <property type="entry name" value="PEPTIDASE S45 PENICILLIN AMIDASE"/>
    <property type="match status" value="1"/>
</dbReference>
<dbReference type="GO" id="GO:0042597">
    <property type="term" value="C:periplasmic space"/>
    <property type="evidence" value="ECO:0007669"/>
    <property type="project" value="UniProtKB-SubCell"/>
</dbReference>
<keyword evidence="5" id="KW-0574">Periplasm</keyword>
<organism evidence="14 15">
    <name type="scientific">Pseudomonas mosselii</name>
    <dbReference type="NCBI Taxonomy" id="78327"/>
    <lineage>
        <taxon>Bacteria</taxon>
        <taxon>Pseudomonadati</taxon>
        <taxon>Pseudomonadota</taxon>
        <taxon>Gammaproteobacteria</taxon>
        <taxon>Pseudomonadales</taxon>
        <taxon>Pseudomonadaceae</taxon>
        <taxon>Pseudomonas</taxon>
    </lineage>
</organism>
<evidence type="ECO:0000313" key="14">
    <source>
        <dbReference type="EMBL" id="MBA6064351.1"/>
    </source>
</evidence>
<evidence type="ECO:0000256" key="8">
    <source>
        <dbReference type="ARBA" id="ARBA00038735"/>
    </source>
</evidence>
<evidence type="ECO:0000256" key="7">
    <source>
        <dbReference type="ARBA" id="ARBA00023145"/>
    </source>
</evidence>
<dbReference type="GO" id="GO:0016811">
    <property type="term" value="F:hydrolase activity, acting on carbon-nitrogen (but not peptide) bonds, in linear amides"/>
    <property type="evidence" value="ECO:0007669"/>
    <property type="project" value="InterPro"/>
</dbReference>
<evidence type="ECO:0000256" key="4">
    <source>
        <dbReference type="ARBA" id="ARBA00022729"/>
    </source>
</evidence>
<proteinExistence type="inferred from homology"/>
<sequence>MAAPVLPPFPLRLGSAAALLGLLALGGCQMGGHQDSVLPTTGIQPLKGLAQNVSVRRNAMGAPLIESSSFHDALFSLGYLHAGDRIEQMVAMRLLAQGRLAELAGADALEIDRLMRAANLKQSAGQLYADASPRLKRFFEVYARGVNAYLFRYRDKLPGELARSGYRPEYWKPEDSALIFSLYAFSQSVNLQEELSALTLAQKVGADKLAWLLPGAPDEPLAEGELDKLKGVNLTSQLPGLGALTAAGQQLADLGLLGAPGSANLALTPLRSRSGNSLLASDNRAAWALSPVQIHTTKYRVAGLSLPGLPIVLAGYNGKLAWSSSAVMADNQDLFLEQVRRQGSQLSYLADGKWQQARARNETFFVRGQRPQREVMYDTRHGTLLPGHGSLALALHLPQLKEDRSLDALFDLTRAQNIERAFDSTREVAAAALNFVFAEPQHIGWQVSGRYPNRREGQGLLPSPGWDGRYDWDGYADPMLHPYDQDPPAGFIGHANQRSLPKGYGMQLSSSWYYPERAERMAQLAGNGRHDSRSLMALQNDQVTLLADKLKQMFDAPGMAQPLKQAIDALPAGQRDKARDALARLKAFDGRLSPVSADAALYELFLQAVTRRTFLDELGPESSPAWQAFVGNAQLSYSAQVDHLLGREDSPFWDDRGTPQKEDKPTILARSLAAAVDAGTAQLGADRRAWQWGKLHHYRWPAPTYHGLGDKLDRAPLAAGGDFSTLALTPYALGSGFDTQLPASARMIIDFGQAEPLQVLTSNGQSGNPASRHYSDGLDAWFKGRFSSLPLQPQNFARAYGSQRLTLVPGK</sequence>
<dbReference type="Gene3D" id="2.30.120.10">
    <property type="match status" value="1"/>
</dbReference>
<dbReference type="Gene3D" id="1.10.439.10">
    <property type="entry name" value="Penicillin Amidohydrolase, domain 1"/>
    <property type="match status" value="1"/>
</dbReference>
<evidence type="ECO:0000256" key="3">
    <source>
        <dbReference type="ARBA" id="ARBA00022654"/>
    </source>
</evidence>
<dbReference type="RefSeq" id="WP_182322191.1">
    <property type="nucleotide sequence ID" value="NZ_JACGDE010000002.1"/>
</dbReference>
<dbReference type="Proteomes" id="UP000541770">
    <property type="component" value="Unassembled WGS sequence"/>
</dbReference>
<protein>
    <recommendedName>
        <fullName evidence="10">Acyl-homoserine lactone acylase QuiP</fullName>
        <ecNumber evidence="9">3.5.1.97</ecNumber>
    </recommendedName>
</protein>
<comment type="caution">
    <text evidence="14">The sequence shown here is derived from an EMBL/GenBank/DDBJ whole genome shotgun (WGS) entry which is preliminary data.</text>
</comment>
<feature type="binding site" evidence="13">
    <location>
        <position position="330"/>
    </location>
    <ligand>
        <name>Ca(2+)</name>
        <dbReference type="ChEBI" id="CHEBI:29108"/>
    </ligand>
</feature>
<dbReference type="Pfam" id="PF01804">
    <property type="entry name" value="Penicil_amidase"/>
    <property type="match status" value="1"/>
</dbReference>
<accession>A0A7W2JSI3</accession>
<keyword evidence="13" id="KW-0106">Calcium</keyword>
<reference evidence="14 15" key="1">
    <citation type="submission" date="2020-07" db="EMBL/GenBank/DDBJ databases">
        <title>Diversity of carbapenemase encoding genes among Pseudomonas putida group clinical isolates in a tertiary Brazilian hospital.</title>
        <authorList>
            <person name="Alberto-Lei F."/>
            <person name="Nodari C.S."/>
            <person name="Streling A.P."/>
            <person name="Paulino J.T."/>
            <person name="Bessa-Neto F.O."/>
            <person name="Cayo R."/>
            <person name="Gales A.C."/>
        </authorList>
    </citation>
    <scope>NUCLEOTIDE SEQUENCE [LARGE SCALE GENOMIC DNA]</scope>
    <source>
        <strain evidence="14 15">14802</strain>
    </source>
</reference>
<comment type="similarity">
    <text evidence="2">Belongs to the peptidase S45 family.</text>
</comment>
<evidence type="ECO:0000313" key="15">
    <source>
        <dbReference type="Proteomes" id="UP000541770"/>
    </source>
</evidence>
<comment type="subunit">
    <text evidence="8">Heterodimer of an alpha subunit and a beta subunit processed from the same precursor.</text>
</comment>
<feature type="binding site" evidence="13">
    <location>
        <position position="194"/>
    </location>
    <ligand>
        <name>Ca(2+)</name>
        <dbReference type="ChEBI" id="CHEBI:29108"/>
    </ligand>
</feature>
<dbReference type="InterPro" id="IPR043146">
    <property type="entry name" value="Penicillin_amidase_N_B-knob"/>
</dbReference>
<evidence type="ECO:0000256" key="1">
    <source>
        <dbReference type="ARBA" id="ARBA00004418"/>
    </source>
</evidence>
<dbReference type="EC" id="3.5.1.97" evidence="9"/>
<dbReference type="InterPro" id="IPR029055">
    <property type="entry name" value="Ntn_hydrolases_N"/>
</dbReference>
<dbReference type="PIRSF" id="PIRSF001227">
    <property type="entry name" value="Pen_acylase"/>
    <property type="match status" value="1"/>
</dbReference>
<keyword evidence="3" id="KW-0673">Quorum sensing</keyword>
<evidence type="ECO:0000256" key="10">
    <source>
        <dbReference type="ARBA" id="ARBA00039697"/>
    </source>
</evidence>
<feature type="active site" description="Nucleophile" evidence="12">
    <location>
        <position position="262"/>
    </location>
</feature>
<evidence type="ECO:0000256" key="2">
    <source>
        <dbReference type="ARBA" id="ARBA00006586"/>
    </source>
</evidence>
<dbReference type="GO" id="GO:0009372">
    <property type="term" value="P:quorum sensing"/>
    <property type="evidence" value="ECO:0007669"/>
    <property type="project" value="UniProtKB-KW"/>
</dbReference>
<dbReference type="Gene3D" id="1.10.1400.10">
    <property type="match status" value="1"/>
</dbReference>
<name>A0A7W2JSI3_9PSED</name>
<keyword evidence="4" id="KW-0732">Signal</keyword>
<evidence type="ECO:0000256" key="12">
    <source>
        <dbReference type="PIRSR" id="PIRSR001227-1"/>
    </source>
</evidence>
<dbReference type="SUPFAM" id="SSF56235">
    <property type="entry name" value="N-terminal nucleophile aminohydrolases (Ntn hydrolases)"/>
    <property type="match status" value="1"/>
</dbReference>
<dbReference type="PANTHER" id="PTHR34218:SF4">
    <property type="entry name" value="ACYL-HOMOSERINE LACTONE ACYLASE QUIP"/>
    <property type="match status" value="1"/>
</dbReference>
<dbReference type="EMBL" id="JACGDE010000002">
    <property type="protein sequence ID" value="MBA6064351.1"/>
    <property type="molecule type" value="Genomic_DNA"/>
</dbReference>
<comment type="catalytic activity">
    <reaction evidence="11">
        <text>an N-acyl-L-homoserine lactone + H2O = L-homoserine lactone + a carboxylate</text>
        <dbReference type="Rhea" id="RHEA:18937"/>
        <dbReference type="ChEBI" id="CHEBI:15377"/>
        <dbReference type="ChEBI" id="CHEBI:29067"/>
        <dbReference type="ChEBI" id="CHEBI:55474"/>
        <dbReference type="ChEBI" id="CHEBI:58633"/>
        <dbReference type="EC" id="3.5.1.97"/>
    </reaction>
</comment>
<evidence type="ECO:0000256" key="9">
    <source>
        <dbReference type="ARBA" id="ARBA00039041"/>
    </source>
</evidence>
<keyword evidence="7" id="KW-0865">Zymogen</keyword>
<evidence type="ECO:0000256" key="6">
    <source>
        <dbReference type="ARBA" id="ARBA00022801"/>
    </source>
</evidence>
<keyword evidence="13" id="KW-0479">Metal-binding</keyword>
<keyword evidence="6" id="KW-0378">Hydrolase</keyword>
<comment type="cofactor">
    <cofactor evidence="13">
        <name>Ca(2+)</name>
        <dbReference type="ChEBI" id="CHEBI:29108"/>
    </cofactor>
    <text evidence="13">Binds 1 Ca(2+) ion per dimer.</text>
</comment>
<dbReference type="InterPro" id="IPR014395">
    <property type="entry name" value="Pen/GL7ACA/AHL_acylase"/>
</dbReference>
<dbReference type="AlphaFoldDB" id="A0A7W2JSI3"/>
<dbReference type="InterPro" id="IPR043147">
    <property type="entry name" value="Penicillin_amidase_A-knob"/>
</dbReference>
<feature type="binding site" evidence="13">
    <location>
        <position position="333"/>
    </location>
    <ligand>
        <name>Ca(2+)</name>
        <dbReference type="ChEBI" id="CHEBI:29108"/>
    </ligand>
</feature>
<evidence type="ECO:0000256" key="13">
    <source>
        <dbReference type="PIRSR" id="PIRSR001227-2"/>
    </source>
</evidence>
<comment type="subcellular location">
    <subcellularLocation>
        <location evidence="1">Periplasm</location>
    </subcellularLocation>
</comment>
<dbReference type="GO" id="GO:0046872">
    <property type="term" value="F:metal ion binding"/>
    <property type="evidence" value="ECO:0007669"/>
    <property type="project" value="UniProtKB-KW"/>
</dbReference>
<dbReference type="InterPro" id="IPR002692">
    <property type="entry name" value="S45"/>
</dbReference>